<evidence type="ECO:0000256" key="3">
    <source>
        <dbReference type="ARBA" id="ARBA00004540"/>
    </source>
</evidence>
<feature type="transmembrane region" description="Helical" evidence="18">
    <location>
        <begin position="1099"/>
        <end position="1121"/>
    </location>
</feature>
<sequence>MLTSNLTRSARLTSQRGALRRAGFATTTSEPSKYKVLVIGGGTAGLAVARQVYDRFKDAGKSLADGDIGILDAAETHYYQPGWTLVGSGLSPKTDFARPLRSLVPAHISLISENVKSFSPDSSHVMTTNGREIGYDVLVVAAGLQTNFDAIKGLPAALDDPNSGVSTIYSYKTCDKVWTDIENLQSGKAVFTQPPGIIKCAGAPQKIMWMAWDRFRRTGRPNIKVDFYTGMPTMFSVKKYSDALDALRKERGVGGHFSHELVSIDAANRQATFKKAEDQSTVNVDYSLLHVTPPMGPLNVFKGSPIADAAGWVPVNQATLQHVKPEFSNVFAIGDCSSLPTSKTAAAITAQAPVLTENLFSFVDSGKVTNAKYDGYTSCPLLTGYGELMLAEFKYGLEPKETFSDIFDQTKPNRFFYHLKKDVFPLAYWNFMKHILVVASTMSRMTAAQIISLGEYLEPDFDPASLTVSQLLGVLGYHNIAYPTPYPKPKLVQIFNNEVKSRANKFKKERVKKENSIASEDGITDGVTGEPLGRKGRAPASAPRRSSRRLSQVPKVEEESSPPRPEPPKRRRSSAQPVLGGRSKRMSLAQPADTLVEESEHEDESPVKKVGRTKKVPTASHSRRISHLSGAEDSGWEDNNIFQSGAESSSPARASPVRPKVSRSAAGPRKSRKSTSAPPEMNSSSPIRPSTLSPPQSPFRPSLPPIPKFDFSKPPSTRFTPIREFSPAEPVKAEPEAAEERYTATDDVMAESSSGEAPELDSVKSEEKPDSHALDSQQQSQSQLDEAIAEMKTVDMHQLAPYSMAESSPRHWLLRGLLWIFLLTSLFGVYNYKAESSSIGYCKRGTNTSQALESIFAKRAEEQLCRAKLLDLQNSTEHEQATTKLDCDLPPLVPLPRPSSCTACPDHATCSQFDVTCDAGFLLKPHILLSFIPVSPSNSELTTAYLPKLSETFFKAVSVGLDGLPGFGSIALPPRCVEDPQRKRHIGALGKAIESRLARERGKRICRGDAFNASESLEGYEAAKTWGVEETQLKEYFRSKATPKVLAHFDDMFNTAIQQLTQWGGVFVGESADGTRYIAHKTPEMSWQCILTVKSREAWAAWRTTVFVSILSVLAIIGMRVKMTQRQKENRVITELVQVVLDTLRNQEMAHYTDPLTAPEPYLPSLQLRDLILQTEPSLWIRTKLWERVERVVESNANVRANLEEVPGGDEMKVWRWVGSSGRTPGRKGREQEEESEE</sequence>
<evidence type="ECO:0000256" key="14">
    <source>
        <dbReference type="ARBA" id="ARBA00023242"/>
    </source>
</evidence>
<feature type="compositionally biased region" description="Basic and acidic residues" evidence="17">
    <location>
        <begin position="731"/>
        <end position="744"/>
    </location>
</feature>
<feature type="compositionally biased region" description="Pro residues" evidence="17">
    <location>
        <begin position="695"/>
        <end position="707"/>
    </location>
</feature>
<evidence type="ECO:0000256" key="15">
    <source>
        <dbReference type="ARBA" id="ARBA00060891"/>
    </source>
</evidence>
<evidence type="ECO:0000256" key="10">
    <source>
        <dbReference type="ARBA" id="ARBA00022989"/>
    </source>
</evidence>
<keyword evidence="9" id="KW-0809">Transit peptide</keyword>
<evidence type="ECO:0000256" key="11">
    <source>
        <dbReference type="ARBA" id="ARBA00023002"/>
    </source>
</evidence>
<name>A0A409YUD3_9AGAR</name>
<keyword evidence="10 18" id="KW-1133">Transmembrane helix</keyword>
<dbReference type="InterPro" id="IPR023753">
    <property type="entry name" value="FAD/NAD-binding_dom"/>
</dbReference>
<feature type="domain" description="FAD/NAD(P)-binding" evidence="19">
    <location>
        <begin position="34"/>
        <end position="168"/>
    </location>
</feature>
<dbReference type="FunFam" id="3.50.50.60:FF:000034">
    <property type="entry name" value="sulfide:quinone oxidoreductase, mitochondrial"/>
    <property type="match status" value="1"/>
</dbReference>
<keyword evidence="23" id="KW-1185">Reference proteome</keyword>
<keyword evidence="6 18" id="KW-0812">Transmembrane</keyword>
<accession>A0A409YUD3</accession>
<dbReference type="STRING" id="231916.A0A409YUD3"/>
<evidence type="ECO:0000256" key="16">
    <source>
        <dbReference type="ARBA" id="ARBA00070160"/>
    </source>
</evidence>
<keyword evidence="4" id="KW-0597">Phosphoprotein</keyword>
<dbReference type="GO" id="GO:0048038">
    <property type="term" value="F:quinone binding"/>
    <property type="evidence" value="ECO:0007669"/>
    <property type="project" value="UniProtKB-KW"/>
</dbReference>
<dbReference type="Pfam" id="PF07992">
    <property type="entry name" value="Pyr_redox_2"/>
    <property type="match status" value="1"/>
</dbReference>
<dbReference type="Pfam" id="PF12949">
    <property type="entry name" value="HeH"/>
    <property type="match status" value="1"/>
</dbReference>
<protein>
    <recommendedName>
        <fullName evidence="16">Sulfide:quinone oxidoreductase, mitochondrial</fullName>
    </recommendedName>
</protein>
<keyword evidence="12" id="KW-0496">Mitochondrion</keyword>
<evidence type="ECO:0000256" key="12">
    <source>
        <dbReference type="ARBA" id="ARBA00023128"/>
    </source>
</evidence>
<keyword evidence="11" id="KW-0560">Oxidoreductase</keyword>
<dbReference type="InterPro" id="IPR018996">
    <property type="entry name" value="Man1/Src1-like_C"/>
</dbReference>
<dbReference type="Proteomes" id="UP000284706">
    <property type="component" value="Unassembled WGS sequence"/>
</dbReference>
<evidence type="ECO:0000259" key="21">
    <source>
        <dbReference type="Pfam" id="PF12949"/>
    </source>
</evidence>
<keyword evidence="7" id="KW-0874">Quinone</keyword>
<feature type="compositionally biased region" description="Polar residues" evidence="17">
    <location>
        <begin position="674"/>
        <end position="691"/>
    </location>
</feature>
<evidence type="ECO:0000256" key="8">
    <source>
        <dbReference type="ARBA" id="ARBA00022827"/>
    </source>
</evidence>
<evidence type="ECO:0000256" key="18">
    <source>
        <dbReference type="SAM" id="Phobius"/>
    </source>
</evidence>
<evidence type="ECO:0000256" key="9">
    <source>
        <dbReference type="ARBA" id="ARBA00022946"/>
    </source>
</evidence>
<dbReference type="EMBL" id="NHYE01000269">
    <property type="protein sequence ID" value="PPR06626.1"/>
    <property type="molecule type" value="Genomic_DNA"/>
</dbReference>
<evidence type="ECO:0000259" key="19">
    <source>
        <dbReference type="Pfam" id="PF07992"/>
    </source>
</evidence>
<feature type="compositionally biased region" description="Basic and acidic residues" evidence="17">
    <location>
        <begin position="761"/>
        <end position="773"/>
    </location>
</feature>
<feature type="region of interest" description="Disordered" evidence="17">
    <location>
        <begin position="506"/>
        <end position="783"/>
    </location>
</feature>
<dbReference type="InParanoid" id="A0A409YUD3"/>
<gene>
    <name evidence="22" type="ORF">CVT26_001168</name>
</gene>
<organism evidence="22 23">
    <name type="scientific">Gymnopilus dilepis</name>
    <dbReference type="NCBI Taxonomy" id="231916"/>
    <lineage>
        <taxon>Eukaryota</taxon>
        <taxon>Fungi</taxon>
        <taxon>Dikarya</taxon>
        <taxon>Basidiomycota</taxon>
        <taxon>Agaricomycotina</taxon>
        <taxon>Agaricomycetes</taxon>
        <taxon>Agaricomycetidae</taxon>
        <taxon>Agaricales</taxon>
        <taxon>Agaricineae</taxon>
        <taxon>Hymenogastraceae</taxon>
        <taxon>Gymnopilus</taxon>
    </lineage>
</organism>
<dbReference type="GO" id="GO:0070221">
    <property type="term" value="P:sulfide oxidation, using sulfide:quinone oxidoreductase"/>
    <property type="evidence" value="ECO:0007669"/>
    <property type="project" value="TreeGrafter"/>
</dbReference>
<dbReference type="Gene3D" id="3.50.50.60">
    <property type="entry name" value="FAD/NAD(P)-binding domain"/>
    <property type="match status" value="2"/>
</dbReference>
<feature type="domain" description="HeH/LEM" evidence="21">
    <location>
        <begin position="463"/>
        <end position="497"/>
    </location>
</feature>
<dbReference type="OrthoDB" id="5376590at2759"/>
<evidence type="ECO:0000256" key="17">
    <source>
        <dbReference type="SAM" id="MobiDB-lite"/>
    </source>
</evidence>
<dbReference type="InterPro" id="IPR015904">
    <property type="entry name" value="Sulphide_quinone_reductase"/>
</dbReference>
<dbReference type="PANTHER" id="PTHR10632:SF2">
    <property type="entry name" value="SULFIDE:QUINONE OXIDOREDUCTASE, MITOCHONDRIAL"/>
    <property type="match status" value="1"/>
</dbReference>
<keyword evidence="5" id="KW-0285">Flavoprotein</keyword>
<comment type="caution">
    <text evidence="22">The sequence shown here is derived from an EMBL/GenBank/DDBJ whole genome shotgun (WGS) entry which is preliminary data.</text>
</comment>
<dbReference type="AlphaFoldDB" id="A0A409YUD3"/>
<dbReference type="InterPro" id="IPR036188">
    <property type="entry name" value="FAD/NAD-bd_sf"/>
</dbReference>
<dbReference type="GO" id="GO:0005637">
    <property type="term" value="C:nuclear inner membrane"/>
    <property type="evidence" value="ECO:0007669"/>
    <property type="project" value="UniProtKB-SubCell"/>
</dbReference>
<evidence type="ECO:0000313" key="23">
    <source>
        <dbReference type="Proteomes" id="UP000284706"/>
    </source>
</evidence>
<dbReference type="GO" id="GO:0070224">
    <property type="term" value="F:sulfide:quinone oxidoreductase activity"/>
    <property type="evidence" value="ECO:0007669"/>
    <property type="project" value="TreeGrafter"/>
</dbReference>
<evidence type="ECO:0000256" key="2">
    <source>
        <dbReference type="ARBA" id="ARBA00004173"/>
    </source>
</evidence>
<evidence type="ECO:0000256" key="13">
    <source>
        <dbReference type="ARBA" id="ARBA00023136"/>
    </source>
</evidence>
<keyword evidence="8" id="KW-0274">FAD</keyword>
<dbReference type="SUPFAM" id="SSF51905">
    <property type="entry name" value="FAD/NAD(P)-binding domain"/>
    <property type="match status" value="3"/>
</dbReference>
<dbReference type="PANTHER" id="PTHR10632">
    <property type="entry name" value="SULFIDE:QUINONE OXIDOREDUCTASE"/>
    <property type="match status" value="1"/>
</dbReference>
<dbReference type="Gene3D" id="1.10.10.1180">
    <property type="entry name" value="MAN1, winged-helix domain"/>
    <property type="match status" value="1"/>
</dbReference>
<dbReference type="CDD" id="cd12935">
    <property type="entry name" value="LEM_like"/>
    <property type="match status" value="1"/>
</dbReference>
<evidence type="ECO:0000259" key="20">
    <source>
        <dbReference type="Pfam" id="PF09402"/>
    </source>
</evidence>
<comment type="cofactor">
    <cofactor evidence="1">
        <name>FAD</name>
        <dbReference type="ChEBI" id="CHEBI:57692"/>
    </cofactor>
</comment>
<evidence type="ECO:0000313" key="22">
    <source>
        <dbReference type="EMBL" id="PPR06626.1"/>
    </source>
</evidence>
<proteinExistence type="inferred from homology"/>
<comment type="subcellular location">
    <subcellularLocation>
        <location evidence="2">Mitochondrion</location>
    </subcellularLocation>
    <subcellularLocation>
        <location evidence="3">Nucleus inner membrane</location>
    </subcellularLocation>
</comment>
<dbReference type="Pfam" id="PF09402">
    <property type="entry name" value="MSC"/>
    <property type="match status" value="1"/>
</dbReference>
<dbReference type="GO" id="GO:0071949">
    <property type="term" value="F:FAD binding"/>
    <property type="evidence" value="ECO:0007669"/>
    <property type="project" value="TreeGrafter"/>
</dbReference>
<evidence type="ECO:0000256" key="1">
    <source>
        <dbReference type="ARBA" id="ARBA00001974"/>
    </source>
</evidence>
<reference evidence="22 23" key="1">
    <citation type="journal article" date="2018" name="Evol. Lett.">
        <title>Horizontal gene cluster transfer increased hallucinogenic mushroom diversity.</title>
        <authorList>
            <person name="Reynolds H.T."/>
            <person name="Vijayakumar V."/>
            <person name="Gluck-Thaler E."/>
            <person name="Korotkin H.B."/>
            <person name="Matheny P.B."/>
            <person name="Slot J.C."/>
        </authorList>
    </citation>
    <scope>NUCLEOTIDE SEQUENCE [LARGE SCALE GENOMIC DNA]</scope>
    <source>
        <strain evidence="22 23">SRW20</strain>
    </source>
</reference>
<keyword evidence="13 18" id="KW-0472">Membrane</keyword>
<feature type="compositionally biased region" description="Low complexity" evidence="17">
    <location>
        <begin position="644"/>
        <end position="659"/>
    </location>
</feature>
<comment type="similarity">
    <text evidence="15">Belongs to the SQRD family.</text>
</comment>
<dbReference type="InterPro" id="IPR025856">
    <property type="entry name" value="HeH/LEM_domain"/>
</dbReference>
<feature type="domain" description="Man1/Src1-like C-terminal" evidence="20">
    <location>
        <begin position="820"/>
        <end position="1220"/>
    </location>
</feature>
<evidence type="ECO:0000256" key="7">
    <source>
        <dbReference type="ARBA" id="ARBA00022719"/>
    </source>
</evidence>
<dbReference type="GO" id="GO:0005739">
    <property type="term" value="C:mitochondrion"/>
    <property type="evidence" value="ECO:0007669"/>
    <property type="project" value="UniProtKB-SubCell"/>
</dbReference>
<evidence type="ECO:0000256" key="5">
    <source>
        <dbReference type="ARBA" id="ARBA00022630"/>
    </source>
</evidence>
<feature type="compositionally biased region" description="Basic residues" evidence="17">
    <location>
        <begin position="609"/>
        <end position="626"/>
    </location>
</feature>
<evidence type="ECO:0000256" key="4">
    <source>
        <dbReference type="ARBA" id="ARBA00022553"/>
    </source>
</evidence>
<evidence type="ECO:0000256" key="6">
    <source>
        <dbReference type="ARBA" id="ARBA00022692"/>
    </source>
</evidence>
<keyword evidence="14" id="KW-0539">Nucleus</keyword>
<feature type="region of interest" description="Disordered" evidence="17">
    <location>
        <begin position="1218"/>
        <end position="1238"/>
    </location>
</feature>
<dbReference type="InterPro" id="IPR041885">
    <property type="entry name" value="MAN1_winged_helix_dom"/>
</dbReference>